<keyword evidence="1 3" id="KW-0378">Hydrolase</keyword>
<gene>
    <name evidence="3" type="ORF">GCM10009416_12350</name>
</gene>
<comment type="caution">
    <text evidence="3">The sequence shown here is derived from an EMBL/GenBank/DDBJ whole genome shotgun (WGS) entry which is preliminary data.</text>
</comment>
<dbReference type="Gene3D" id="1.10.10.800">
    <property type="match status" value="1"/>
</dbReference>
<sequence length="298" mass="32159">MQRRDIAFEAEGAALRGWLYLPASGAGPRPVVVMAHGFSAVKEQYLDRYAEAFAAAGLAALVFDNRGFGASGGEPRGEIDPVQQARDYRHAVTYARTLPELDRERVGAWGTSYSGGHVLVLGATDRRVRCVVSQVPTISGPVSSSRRTRPDLVPALLARFDADRDERFAGRPAATIPVVAEDPAAPCALPGRDGWSFFEGTRPFAPSWRNEVTLRSAEMAREYEPGACVARIGPTPLLMVVAREDALTPTDLALEAYNRALEPKSLVLLPGGHFAPYTGAGFEASGAAARDWFVRHLL</sequence>
<dbReference type="InterPro" id="IPR000383">
    <property type="entry name" value="Xaa-Pro-like_dom"/>
</dbReference>
<dbReference type="GO" id="GO:0016787">
    <property type="term" value="F:hydrolase activity"/>
    <property type="evidence" value="ECO:0007669"/>
    <property type="project" value="UniProtKB-KW"/>
</dbReference>
<accession>A0ABN1EV78</accession>
<reference evidence="3 4" key="1">
    <citation type="journal article" date="2019" name="Int. J. Syst. Evol. Microbiol.">
        <title>The Global Catalogue of Microorganisms (GCM) 10K type strain sequencing project: providing services to taxonomists for standard genome sequencing and annotation.</title>
        <authorList>
            <consortium name="The Broad Institute Genomics Platform"/>
            <consortium name="The Broad Institute Genome Sequencing Center for Infectious Disease"/>
            <person name="Wu L."/>
            <person name="Ma J."/>
        </authorList>
    </citation>
    <scope>NUCLEOTIDE SEQUENCE [LARGE SCALE GENOMIC DNA]</scope>
    <source>
        <strain evidence="3 4">JCM 9933</strain>
    </source>
</reference>
<dbReference type="PANTHER" id="PTHR22946">
    <property type="entry name" value="DIENELACTONE HYDROLASE DOMAIN-CONTAINING PROTEIN-RELATED"/>
    <property type="match status" value="1"/>
</dbReference>
<dbReference type="PANTHER" id="PTHR22946:SF9">
    <property type="entry name" value="POLYKETIDE TRANSFERASE AF380"/>
    <property type="match status" value="1"/>
</dbReference>
<dbReference type="InterPro" id="IPR050261">
    <property type="entry name" value="FrsA_esterase"/>
</dbReference>
<dbReference type="SUPFAM" id="SSF53474">
    <property type="entry name" value="alpha/beta-Hydrolases"/>
    <property type="match status" value="1"/>
</dbReference>
<keyword evidence="4" id="KW-1185">Reference proteome</keyword>
<dbReference type="InterPro" id="IPR029058">
    <property type="entry name" value="AB_hydrolase_fold"/>
</dbReference>
<evidence type="ECO:0000256" key="1">
    <source>
        <dbReference type="ARBA" id="ARBA00022801"/>
    </source>
</evidence>
<dbReference type="Gene3D" id="3.40.50.1820">
    <property type="entry name" value="alpha/beta hydrolase"/>
    <property type="match status" value="1"/>
</dbReference>
<dbReference type="Pfam" id="PF02129">
    <property type="entry name" value="Peptidase_S15"/>
    <property type="match status" value="1"/>
</dbReference>
<evidence type="ECO:0000313" key="4">
    <source>
        <dbReference type="Proteomes" id="UP001501588"/>
    </source>
</evidence>
<name>A0ABN1EV78_9PROT</name>
<dbReference type="RefSeq" id="WP_343894307.1">
    <property type="nucleotide sequence ID" value="NZ_BAAAFZ010000011.1"/>
</dbReference>
<evidence type="ECO:0000313" key="3">
    <source>
        <dbReference type="EMBL" id="GAA0575248.1"/>
    </source>
</evidence>
<proteinExistence type="predicted"/>
<protein>
    <submittedName>
        <fullName evidence="3">Alpha/beta hydrolase</fullName>
    </submittedName>
</protein>
<dbReference type="Proteomes" id="UP001501588">
    <property type="component" value="Unassembled WGS sequence"/>
</dbReference>
<evidence type="ECO:0000259" key="2">
    <source>
        <dbReference type="Pfam" id="PF02129"/>
    </source>
</evidence>
<organism evidence="3 4">
    <name type="scientific">Craurococcus roseus</name>
    <dbReference type="NCBI Taxonomy" id="77585"/>
    <lineage>
        <taxon>Bacteria</taxon>
        <taxon>Pseudomonadati</taxon>
        <taxon>Pseudomonadota</taxon>
        <taxon>Alphaproteobacteria</taxon>
        <taxon>Acetobacterales</taxon>
        <taxon>Acetobacteraceae</taxon>
        <taxon>Craurococcus</taxon>
    </lineage>
</organism>
<dbReference type="EMBL" id="BAAAFZ010000011">
    <property type="protein sequence ID" value="GAA0575248.1"/>
    <property type="molecule type" value="Genomic_DNA"/>
</dbReference>
<feature type="domain" description="Xaa-Pro dipeptidyl-peptidase-like" evidence="2">
    <location>
        <begin position="12"/>
        <end position="146"/>
    </location>
</feature>